<evidence type="ECO:0000313" key="1">
    <source>
        <dbReference type="EMBL" id="SAK88622.1"/>
    </source>
</evidence>
<proteinExistence type="predicted"/>
<name>A0A158D1U0_9BURK</name>
<sequence length="65" mass="7552">MRRFEFFDPAIVLERKQDETCLGCAALQLSRWGGARKYVCSNGFQKASTEWSAMRRCRKYEPEAA</sequence>
<gene>
    <name evidence="1" type="ORF">AWB77_04804</name>
</gene>
<protein>
    <submittedName>
        <fullName evidence="1">Uncharacterized protein</fullName>
    </submittedName>
</protein>
<evidence type="ECO:0000313" key="2">
    <source>
        <dbReference type="Proteomes" id="UP000054903"/>
    </source>
</evidence>
<dbReference type="Proteomes" id="UP000054903">
    <property type="component" value="Unassembled WGS sequence"/>
</dbReference>
<dbReference type="EMBL" id="FCNX02000013">
    <property type="protein sequence ID" value="SAK88622.1"/>
    <property type="molecule type" value="Genomic_DNA"/>
</dbReference>
<keyword evidence="2" id="KW-1185">Reference proteome</keyword>
<reference evidence="1" key="1">
    <citation type="submission" date="2016-01" db="EMBL/GenBank/DDBJ databases">
        <authorList>
            <person name="Peeters C."/>
        </authorList>
    </citation>
    <scope>NUCLEOTIDE SEQUENCE</scope>
    <source>
        <strain evidence="1">LMG 29320</strain>
    </source>
</reference>
<dbReference type="STRING" id="1777138.AWB77_04804"/>
<comment type="caution">
    <text evidence="1">The sequence shown here is derived from an EMBL/GenBank/DDBJ whole genome shotgun (WGS) entry which is preliminary data.</text>
</comment>
<accession>A0A158D1U0</accession>
<organism evidence="1 2">
    <name type="scientific">Caballeronia fortuita</name>
    <dbReference type="NCBI Taxonomy" id="1777138"/>
    <lineage>
        <taxon>Bacteria</taxon>
        <taxon>Pseudomonadati</taxon>
        <taxon>Pseudomonadota</taxon>
        <taxon>Betaproteobacteria</taxon>
        <taxon>Burkholderiales</taxon>
        <taxon>Burkholderiaceae</taxon>
        <taxon>Caballeronia</taxon>
    </lineage>
</organism>
<dbReference type="AlphaFoldDB" id="A0A158D1U0"/>